<dbReference type="Proteomes" id="UP000636479">
    <property type="component" value="Unassembled WGS sequence"/>
</dbReference>
<dbReference type="OrthoDB" id="2631350at2759"/>
<protein>
    <submittedName>
        <fullName evidence="1">F-box domain-containing protein</fullName>
    </submittedName>
</protein>
<sequence>MHPLFSITEIVDHVVLQIKLDSDQDSCSQTLARLARCCRAFEDPALDRLWSTLKTLDYLVQCLPDGCWEQVEYPRRQWLPYDARTYLQLRSTTSIPEEGWGRVLHYSRRVKCLFLGHVDRGRITFPDSSVFRAFGERFASGELMPNLRALHCSIQFRRIPEFFSLGIFVAPQLSTLALSSDKIELFYDLPSLHIPFAQLEELSLEDLSHFQQSYFPGPVSTISSVVFPRLNRLRKIVLNRFDPNLTILAALPCLQDMSLTDCRIMASPAPIPHQWSFRSLRSLHISDWGGGNGLRPR</sequence>
<accession>A0A8H6SDA5</accession>
<dbReference type="InterPro" id="IPR032675">
    <property type="entry name" value="LRR_dom_sf"/>
</dbReference>
<comment type="caution">
    <text evidence="1">The sequence shown here is derived from an EMBL/GenBank/DDBJ whole genome shotgun (WGS) entry which is preliminary data.</text>
</comment>
<dbReference type="RefSeq" id="XP_037217785.1">
    <property type="nucleotide sequence ID" value="XM_037366373.1"/>
</dbReference>
<reference evidence="1" key="1">
    <citation type="submission" date="2020-05" db="EMBL/GenBank/DDBJ databases">
        <title>Mycena genomes resolve the evolution of fungal bioluminescence.</title>
        <authorList>
            <person name="Tsai I.J."/>
        </authorList>
    </citation>
    <scope>NUCLEOTIDE SEQUENCE</scope>
    <source>
        <strain evidence="1">171206Taipei</strain>
    </source>
</reference>
<dbReference type="GeneID" id="59348889"/>
<keyword evidence="2" id="KW-1185">Reference proteome</keyword>
<evidence type="ECO:0000313" key="2">
    <source>
        <dbReference type="Proteomes" id="UP000636479"/>
    </source>
</evidence>
<gene>
    <name evidence="1" type="ORF">MIND_00976200</name>
</gene>
<dbReference type="AlphaFoldDB" id="A0A8H6SDA5"/>
<dbReference type="SUPFAM" id="SSF52047">
    <property type="entry name" value="RNI-like"/>
    <property type="match status" value="1"/>
</dbReference>
<organism evidence="1 2">
    <name type="scientific">Mycena indigotica</name>
    <dbReference type="NCBI Taxonomy" id="2126181"/>
    <lineage>
        <taxon>Eukaryota</taxon>
        <taxon>Fungi</taxon>
        <taxon>Dikarya</taxon>
        <taxon>Basidiomycota</taxon>
        <taxon>Agaricomycotina</taxon>
        <taxon>Agaricomycetes</taxon>
        <taxon>Agaricomycetidae</taxon>
        <taxon>Agaricales</taxon>
        <taxon>Marasmiineae</taxon>
        <taxon>Mycenaceae</taxon>
        <taxon>Mycena</taxon>
    </lineage>
</organism>
<name>A0A8H6SDA5_9AGAR</name>
<dbReference type="EMBL" id="JACAZF010000008">
    <property type="protein sequence ID" value="KAF7297426.1"/>
    <property type="molecule type" value="Genomic_DNA"/>
</dbReference>
<evidence type="ECO:0000313" key="1">
    <source>
        <dbReference type="EMBL" id="KAF7297426.1"/>
    </source>
</evidence>
<dbReference type="Gene3D" id="3.80.10.10">
    <property type="entry name" value="Ribonuclease Inhibitor"/>
    <property type="match status" value="1"/>
</dbReference>
<proteinExistence type="predicted"/>